<feature type="compositionally biased region" description="Low complexity" evidence="1">
    <location>
        <begin position="187"/>
        <end position="196"/>
    </location>
</feature>
<sequence>MTPSSSSDLPQFTSASQTSGIEAAFNKLRLTSPSDSSGATTEASAPKALLAAHDGAFIADHAAAMRYASDWHIPEASRVPFSEIPEILISLFGTFRRDCVSNTVPDAASHTEADNEAKYDDDVSQPISANDHAVGEARLFYSSRVDAPFEVFAVKWSGEEIRWDGTIDNDDHDRESDGEGDPMSRNTSGSSGSTGSDDSEHERKAHSDDHTQRKRVSPITKIAKHLPGQHAHKHNGPLTPRHKQHNPSAKTFRSLIKLPPDSPLRSIAPEEWDPKGAYGNILVSVSAATGSPVKIYQAGGGQGRIWYWIVGRLVGHDVLVGVSTFAVFGTYHGEAGDNDGTNEGGRKMVVTAFNDNHATPLEQAVHEEVSVPTEKQLRERRLQGL</sequence>
<evidence type="ECO:0000313" key="2">
    <source>
        <dbReference type="EMBL" id="ODQ72992.1"/>
    </source>
</evidence>
<protein>
    <submittedName>
        <fullName evidence="2">Uncharacterized protein</fullName>
    </submittedName>
</protein>
<dbReference type="Proteomes" id="UP000094385">
    <property type="component" value="Unassembled WGS sequence"/>
</dbReference>
<keyword evidence="3" id="KW-1185">Reference proteome</keyword>
<feature type="compositionally biased region" description="Basic residues" evidence="1">
    <location>
        <begin position="230"/>
        <end position="245"/>
    </location>
</feature>
<feature type="compositionally biased region" description="Basic and acidic residues" evidence="1">
    <location>
        <begin position="109"/>
        <end position="121"/>
    </location>
</feature>
<dbReference type="Pfam" id="PF23151">
    <property type="entry name" value="NuiA_2"/>
    <property type="match status" value="1"/>
</dbReference>
<feature type="region of interest" description="Disordered" evidence="1">
    <location>
        <begin position="106"/>
        <end position="127"/>
    </location>
</feature>
<dbReference type="AlphaFoldDB" id="A0A1E3Q773"/>
<proteinExistence type="predicted"/>
<feature type="region of interest" description="Disordered" evidence="1">
    <location>
        <begin position="164"/>
        <end position="249"/>
    </location>
</feature>
<feature type="compositionally biased region" description="Basic and acidic residues" evidence="1">
    <location>
        <begin position="164"/>
        <end position="177"/>
    </location>
</feature>
<dbReference type="OrthoDB" id="10418033at2759"/>
<accession>A0A1E3Q773</accession>
<organism evidence="2 3">
    <name type="scientific">Lipomyces starkeyi NRRL Y-11557</name>
    <dbReference type="NCBI Taxonomy" id="675824"/>
    <lineage>
        <taxon>Eukaryota</taxon>
        <taxon>Fungi</taxon>
        <taxon>Dikarya</taxon>
        <taxon>Ascomycota</taxon>
        <taxon>Saccharomycotina</taxon>
        <taxon>Lipomycetes</taxon>
        <taxon>Lipomycetales</taxon>
        <taxon>Lipomycetaceae</taxon>
        <taxon>Lipomyces</taxon>
    </lineage>
</organism>
<dbReference type="PANTHER" id="PTHR42093:SF1">
    <property type="match status" value="1"/>
</dbReference>
<feature type="compositionally biased region" description="Basic and acidic residues" evidence="1">
    <location>
        <begin position="198"/>
        <end position="211"/>
    </location>
</feature>
<reference evidence="2 3" key="1">
    <citation type="journal article" date="2016" name="Proc. Natl. Acad. Sci. U.S.A.">
        <title>Comparative genomics of biotechnologically important yeasts.</title>
        <authorList>
            <person name="Riley R."/>
            <person name="Haridas S."/>
            <person name="Wolfe K.H."/>
            <person name="Lopes M.R."/>
            <person name="Hittinger C.T."/>
            <person name="Goeker M."/>
            <person name="Salamov A.A."/>
            <person name="Wisecaver J.H."/>
            <person name="Long T.M."/>
            <person name="Calvey C.H."/>
            <person name="Aerts A.L."/>
            <person name="Barry K.W."/>
            <person name="Choi C."/>
            <person name="Clum A."/>
            <person name="Coughlan A.Y."/>
            <person name="Deshpande S."/>
            <person name="Douglass A.P."/>
            <person name="Hanson S.J."/>
            <person name="Klenk H.-P."/>
            <person name="LaButti K.M."/>
            <person name="Lapidus A."/>
            <person name="Lindquist E.A."/>
            <person name="Lipzen A.M."/>
            <person name="Meier-Kolthoff J.P."/>
            <person name="Ohm R.A."/>
            <person name="Otillar R.P."/>
            <person name="Pangilinan J.L."/>
            <person name="Peng Y."/>
            <person name="Rokas A."/>
            <person name="Rosa C.A."/>
            <person name="Scheuner C."/>
            <person name="Sibirny A.A."/>
            <person name="Slot J.C."/>
            <person name="Stielow J.B."/>
            <person name="Sun H."/>
            <person name="Kurtzman C.P."/>
            <person name="Blackwell M."/>
            <person name="Grigoriev I.V."/>
            <person name="Jeffries T.W."/>
        </authorList>
    </citation>
    <scope>NUCLEOTIDE SEQUENCE [LARGE SCALE GENOMIC DNA]</scope>
    <source>
        <strain evidence="2 3">NRRL Y-11557</strain>
    </source>
</reference>
<dbReference type="PANTHER" id="PTHR42093">
    <property type="match status" value="1"/>
</dbReference>
<evidence type="ECO:0000256" key="1">
    <source>
        <dbReference type="SAM" id="MobiDB-lite"/>
    </source>
</evidence>
<dbReference type="EMBL" id="KV454294">
    <property type="protein sequence ID" value="ODQ72992.1"/>
    <property type="molecule type" value="Genomic_DNA"/>
</dbReference>
<gene>
    <name evidence="2" type="ORF">LIPSTDRAFT_3346</name>
</gene>
<dbReference type="InterPro" id="IPR056539">
    <property type="entry name" value="NuiA-like"/>
</dbReference>
<name>A0A1E3Q773_LIPST</name>
<evidence type="ECO:0000313" key="3">
    <source>
        <dbReference type="Proteomes" id="UP000094385"/>
    </source>
</evidence>